<sequence>MNKMMVAPQVVAPSLALLGVEPFRAVIEYAGMHLMDREALPEGDGHPVIIFPGLAADKRSLVPLRNCCEALGYAVYDWEQGFNTGPKGDIDEWLHNLATHVRGVATLHNRKVSLIGWSLGGIYAREIAKLQSPLVRQVITLGTPFLSRGSETNVGWLYRLVNGSAPLVDDKLAARLRETPPVPTTSIYSRTDGVVAWETCLLDGDCDEGENVEVEGSHMGLPWNPQVLRIVAGRLARSEVGVTS</sequence>
<dbReference type="Proteomes" id="UP001303946">
    <property type="component" value="Chromosome"/>
</dbReference>
<keyword evidence="2" id="KW-1185">Reference proteome</keyword>
<dbReference type="InterPro" id="IPR029058">
    <property type="entry name" value="AB_hydrolase_fold"/>
</dbReference>
<dbReference type="Gene3D" id="3.40.50.1820">
    <property type="entry name" value="alpha/beta hydrolase"/>
    <property type="match status" value="1"/>
</dbReference>
<dbReference type="EMBL" id="CP136336">
    <property type="protein sequence ID" value="WOB06142.1"/>
    <property type="molecule type" value="Genomic_DNA"/>
</dbReference>
<protein>
    <submittedName>
        <fullName evidence="1">Alpha/beta hydrolase</fullName>
    </submittedName>
</protein>
<proteinExistence type="predicted"/>
<keyword evidence="1" id="KW-0378">Hydrolase</keyword>
<dbReference type="SUPFAM" id="SSF53474">
    <property type="entry name" value="alpha/beta-Hydrolases"/>
    <property type="match status" value="1"/>
</dbReference>
<dbReference type="RefSeq" id="WP_316698475.1">
    <property type="nucleotide sequence ID" value="NZ_CP136336.1"/>
</dbReference>
<dbReference type="GO" id="GO:0016787">
    <property type="term" value="F:hydrolase activity"/>
    <property type="evidence" value="ECO:0007669"/>
    <property type="project" value="UniProtKB-KW"/>
</dbReference>
<organism evidence="1 2">
    <name type="scientific">Piscinibacter gummiphilus</name>
    <dbReference type="NCBI Taxonomy" id="946333"/>
    <lineage>
        <taxon>Bacteria</taxon>
        <taxon>Pseudomonadati</taxon>
        <taxon>Pseudomonadota</taxon>
        <taxon>Betaproteobacteria</taxon>
        <taxon>Burkholderiales</taxon>
        <taxon>Sphaerotilaceae</taxon>
        <taxon>Piscinibacter</taxon>
    </lineage>
</organism>
<evidence type="ECO:0000313" key="1">
    <source>
        <dbReference type="EMBL" id="WOB06142.1"/>
    </source>
</evidence>
<evidence type="ECO:0000313" key="2">
    <source>
        <dbReference type="Proteomes" id="UP001303946"/>
    </source>
</evidence>
<accession>A0ABZ0CMC2</accession>
<name>A0ABZ0CMC2_9BURK</name>
<reference evidence="1 2" key="1">
    <citation type="submission" date="2023-10" db="EMBL/GenBank/DDBJ databases">
        <title>Bacteria for the degradation of biodegradable plastic PBAT(Polybutylene adipate terephthalate).</title>
        <authorList>
            <person name="Weon H.-Y."/>
            <person name="Yeon J."/>
        </authorList>
    </citation>
    <scope>NUCLEOTIDE SEQUENCE [LARGE SCALE GENOMIC DNA]</scope>
    <source>
        <strain evidence="1 2">SBD 7-3</strain>
    </source>
</reference>
<gene>
    <name evidence="1" type="ORF">RXV79_14535</name>
</gene>